<sequence length="695" mass="80895">MDKEDTDFPFSCDIEMVQGDQLKEKRRQARVNFLAIQVVKLYRKALPNMTYMRSCPLPNTLINSLPTELICEILGYLHPTDLLNLTHIHTSVSALLKDEAFDFVWKSSFSNYPDIPCIPVDIVGLKWADMLFGPLICENCGTSPAIPNITFYRRLCDICNTKEFIDYEQTEAAHLLSKPAQLIAIDPYHEYAECISSRLRSKTELNDIELTLLRLQGTPEDARALEKAFIDYESERHNIISETINKNHEVAYWANSIQTTLFEKARSKITTILKNIKLRFKGIGVDPRDLRDTHWDMEILTKLANIHGVARLTRKRWNKIRPYLEHDVAFATDRRLARERKMLICRRMEFVKEQCRKFAEQWLPSAWAYLPPFYVVQGFDSIYKVIHAPHDRELEEKEVDEVLKHLAEEVNRWHKEKMEQLVSIIPDDEVKEPAADVNCINLATSVFHCFGSSQASLRMGGCLIGWDGAGPHLRCRSLQRCWERRLHFSRRGYEAAISLVRLAGLDPLTTTKWEMDALDRRFVCMNCPLAHTNSRQVYDWTEAVYHGMLTEDNQAHMTFLWRLLGPEAEADIKRREGPDPYIWDTNWICNHCSAHFENRVTRRDVIMHTRERHDISRPVDNLDYVYFAGDRSPRPPALLPVVDAREYVCLWCAPVKRRLYRSKTVRSHIRDAHGIAEPVETNDWKRVDIFSPPGD</sequence>
<comment type="caution">
    <text evidence="2">The sequence shown here is derived from an EMBL/GenBank/DDBJ whole genome shotgun (WGS) entry which is preliminary data.</text>
</comment>
<organism evidence="2">
    <name type="scientific">Psilocybe cubensis</name>
    <name type="common">Psychedelic mushroom</name>
    <name type="synonym">Stropharia cubensis</name>
    <dbReference type="NCBI Taxonomy" id="181762"/>
    <lineage>
        <taxon>Eukaryota</taxon>
        <taxon>Fungi</taxon>
        <taxon>Dikarya</taxon>
        <taxon>Basidiomycota</taxon>
        <taxon>Agaricomycotina</taxon>
        <taxon>Agaricomycetes</taxon>
        <taxon>Agaricomycetidae</taxon>
        <taxon>Agaricales</taxon>
        <taxon>Agaricineae</taxon>
        <taxon>Strophariaceae</taxon>
        <taxon>Psilocybe</taxon>
    </lineage>
</organism>
<protein>
    <recommendedName>
        <fullName evidence="1">F-box domain-containing protein</fullName>
    </recommendedName>
</protein>
<evidence type="ECO:0000313" key="2">
    <source>
        <dbReference type="EMBL" id="KAG5173556.1"/>
    </source>
</evidence>
<evidence type="ECO:0000259" key="1">
    <source>
        <dbReference type="PROSITE" id="PS50181"/>
    </source>
</evidence>
<dbReference type="CDD" id="cd09917">
    <property type="entry name" value="F-box_SF"/>
    <property type="match status" value="1"/>
</dbReference>
<feature type="domain" description="F-box" evidence="1">
    <location>
        <begin position="59"/>
        <end position="108"/>
    </location>
</feature>
<dbReference type="PROSITE" id="PS50181">
    <property type="entry name" value="FBOX"/>
    <property type="match status" value="1"/>
</dbReference>
<dbReference type="AlphaFoldDB" id="A0A8H8CQ17"/>
<name>A0A8H8CQ17_PSICU</name>
<dbReference type="InterPro" id="IPR001810">
    <property type="entry name" value="F-box_dom"/>
</dbReference>
<accession>A0A8H8CQ17</accession>
<dbReference type="SUPFAM" id="SSF81383">
    <property type="entry name" value="F-box domain"/>
    <property type="match status" value="1"/>
</dbReference>
<dbReference type="OrthoDB" id="2823912at2759"/>
<proteinExistence type="predicted"/>
<dbReference type="EMBL" id="JAFIQS010000001">
    <property type="protein sequence ID" value="KAG5173556.1"/>
    <property type="molecule type" value="Genomic_DNA"/>
</dbReference>
<dbReference type="InterPro" id="IPR036047">
    <property type="entry name" value="F-box-like_dom_sf"/>
</dbReference>
<reference evidence="2" key="1">
    <citation type="submission" date="2021-02" db="EMBL/GenBank/DDBJ databases">
        <title>Psilocybe cubensis genome.</title>
        <authorList>
            <person name="Mckernan K.J."/>
            <person name="Crawford S."/>
            <person name="Trippe A."/>
            <person name="Kane L.T."/>
            <person name="Mclaughlin S."/>
        </authorList>
    </citation>
    <scope>NUCLEOTIDE SEQUENCE [LARGE SCALE GENOMIC DNA]</scope>
    <source>
        <strain evidence="2">MGC-MH-2018</strain>
    </source>
</reference>
<gene>
    <name evidence="2" type="ORF">JR316_000213</name>
</gene>